<name>A0A0W8I762_9MICO</name>
<dbReference type="EMBL" id="LQBL01000027">
    <property type="protein sequence ID" value="KUG54397.1"/>
    <property type="molecule type" value="Genomic_DNA"/>
</dbReference>
<comment type="caution">
    <text evidence="1">The sequence shown here is derived from an EMBL/GenBank/DDBJ whole genome shotgun (WGS) entry which is preliminary data.</text>
</comment>
<dbReference type="OrthoDB" id="4868187at2"/>
<dbReference type="RefSeq" id="WP_058891130.1">
    <property type="nucleotide sequence ID" value="NZ_LQBL01000027.1"/>
</dbReference>
<keyword evidence="2" id="KW-1185">Reference proteome</keyword>
<organism evidence="1 2">
    <name type="scientific">Serinicoccus chungangensis</name>
    <dbReference type="NCBI Taxonomy" id="767452"/>
    <lineage>
        <taxon>Bacteria</taxon>
        <taxon>Bacillati</taxon>
        <taxon>Actinomycetota</taxon>
        <taxon>Actinomycetes</taxon>
        <taxon>Micrococcales</taxon>
        <taxon>Ornithinimicrobiaceae</taxon>
        <taxon>Serinicoccus</taxon>
    </lineage>
</organism>
<evidence type="ECO:0000313" key="2">
    <source>
        <dbReference type="Proteomes" id="UP000054837"/>
    </source>
</evidence>
<dbReference type="STRING" id="767452.AVL62_04060"/>
<proteinExistence type="predicted"/>
<evidence type="ECO:0008006" key="3">
    <source>
        <dbReference type="Google" id="ProtNLM"/>
    </source>
</evidence>
<reference evidence="1 2" key="1">
    <citation type="submission" date="2015-12" db="EMBL/GenBank/DDBJ databases">
        <title>Serinicoccus chungangenesis strain CD08_5 genome sequencing and assembly.</title>
        <authorList>
            <person name="Chander A.M."/>
            <person name="Kaur G."/>
            <person name="Nair G.R."/>
            <person name="Dhawan D.K."/>
            <person name="Kochhar R.K."/>
            <person name="Mayilraj S."/>
            <person name="Bhadada S.K."/>
        </authorList>
    </citation>
    <scope>NUCLEOTIDE SEQUENCE [LARGE SCALE GENOMIC DNA]</scope>
    <source>
        <strain evidence="1 2">CD08_5</strain>
    </source>
</reference>
<dbReference type="AlphaFoldDB" id="A0A0W8I762"/>
<gene>
    <name evidence="1" type="ORF">AVL62_04060</name>
</gene>
<protein>
    <recommendedName>
        <fullName evidence="3">DUF2218 domain-containing protein</fullName>
    </recommendedName>
</protein>
<evidence type="ECO:0000313" key="1">
    <source>
        <dbReference type="EMBL" id="KUG54397.1"/>
    </source>
</evidence>
<accession>A0A0W8I762</accession>
<dbReference type="Proteomes" id="UP000054837">
    <property type="component" value="Unassembled WGS sequence"/>
</dbReference>
<sequence length="108" mass="12176">MPNTFEAVPSAGHERSTAFLAVEQPEQRLEDYMERSQMHRGSLREQDGYTVPFRDGGQVRITVREEGTEAAGLLFEVDAPTEERRTYIEGEVENELGDGADSLSWERG</sequence>